<feature type="binding site" evidence="13">
    <location>
        <position position="255"/>
    </location>
    <ligand>
        <name>Fe(3+)</name>
        <dbReference type="ChEBI" id="CHEBI:29034"/>
        <label>1</label>
    </ligand>
</feature>
<dbReference type="InterPro" id="IPR016357">
    <property type="entry name" value="Transferrin"/>
</dbReference>
<dbReference type="Gene3D" id="3.40.190.10">
    <property type="entry name" value="Periplasmic binding protein-like II"/>
    <property type="match status" value="4"/>
</dbReference>
<feature type="binding site" evidence="13">
    <location>
        <position position="420"/>
    </location>
    <ligand>
        <name>Fe(3+)</name>
        <dbReference type="ChEBI" id="CHEBI:29034"/>
        <label>1</label>
    </ligand>
</feature>
<dbReference type="PROSITE" id="PS51408">
    <property type="entry name" value="TRANSFERRIN_LIKE_4"/>
    <property type="match status" value="2"/>
</dbReference>
<feature type="binding site" evidence="13">
    <location>
        <position position="386"/>
    </location>
    <ligand>
        <name>Fe(3+)</name>
        <dbReference type="ChEBI" id="CHEBI:29034"/>
        <label>1</label>
    </ligand>
</feature>
<evidence type="ECO:0000256" key="10">
    <source>
        <dbReference type="ARBA" id="ARBA00023157"/>
    </source>
</evidence>
<feature type="binding site" evidence="12">
    <location>
        <position position="452"/>
    </location>
    <ligand>
        <name>hydrogencarbonate</name>
        <dbReference type="ChEBI" id="CHEBI:17544"/>
        <label>1</label>
    </ligand>
</feature>
<reference evidence="17" key="1">
    <citation type="journal article" date="2023" name="Science">
        <title>Genome structures resolve the early diversification of teleost fishes.</title>
        <authorList>
            <person name="Parey E."/>
            <person name="Louis A."/>
            <person name="Montfort J."/>
            <person name="Bouchez O."/>
            <person name="Roques C."/>
            <person name="Iampietro C."/>
            <person name="Lluch J."/>
            <person name="Castinel A."/>
            <person name="Donnadieu C."/>
            <person name="Desvignes T."/>
            <person name="Floi Bucao C."/>
            <person name="Jouanno E."/>
            <person name="Wen M."/>
            <person name="Mejri S."/>
            <person name="Dirks R."/>
            <person name="Jansen H."/>
            <person name="Henkel C."/>
            <person name="Chen W.J."/>
            <person name="Zahm M."/>
            <person name="Cabau C."/>
            <person name="Klopp C."/>
            <person name="Thompson A.W."/>
            <person name="Robinson-Rechavi M."/>
            <person name="Braasch I."/>
            <person name="Lecointre G."/>
            <person name="Bobe J."/>
            <person name="Postlethwait J.H."/>
            <person name="Berthelot C."/>
            <person name="Roest Crollius H."/>
            <person name="Guiguen Y."/>
        </authorList>
    </citation>
    <scope>NUCLEOTIDE SEQUENCE</scope>
    <source>
        <strain evidence="17">NC1722</strain>
    </source>
</reference>
<dbReference type="PANTHER" id="PTHR11485:SF31">
    <property type="entry name" value="SEROTRANSFERRIN"/>
    <property type="match status" value="1"/>
</dbReference>
<gene>
    <name evidence="17" type="ORF">AAFF_G00186530</name>
</gene>
<keyword evidence="9 11" id="KW-0406">Ion transport</keyword>
<feature type="disulfide bond" evidence="14">
    <location>
        <begin position="467"/>
        <end position="662"/>
    </location>
</feature>
<dbReference type="GO" id="GO:0019731">
    <property type="term" value="P:antibacterial humoral response"/>
    <property type="evidence" value="ECO:0007669"/>
    <property type="project" value="TreeGrafter"/>
</dbReference>
<dbReference type="InterPro" id="IPR018195">
    <property type="entry name" value="Transferrin_Fe_BS"/>
</dbReference>
<feature type="binding site" evidence="12">
    <location>
        <position position="133"/>
    </location>
    <ligand>
        <name>hydrogencarbonate</name>
        <dbReference type="ChEBI" id="CHEBI:17544"/>
        <label>1</label>
    </ligand>
</feature>
<dbReference type="PROSITE" id="PS00205">
    <property type="entry name" value="TRANSFERRIN_LIKE_1"/>
    <property type="match status" value="1"/>
</dbReference>
<feature type="disulfide bond" evidence="14">
    <location>
        <begin position="36"/>
        <end position="48"/>
    </location>
</feature>
<feature type="domain" description="Transferrin-like" evidence="16">
    <location>
        <begin position="335"/>
        <end position="661"/>
    </location>
</feature>
<evidence type="ECO:0000313" key="18">
    <source>
        <dbReference type="Proteomes" id="UP001221898"/>
    </source>
</evidence>
<evidence type="ECO:0000256" key="11">
    <source>
        <dbReference type="PIRNR" id="PIRNR002549"/>
    </source>
</evidence>
<dbReference type="PANTHER" id="PTHR11485">
    <property type="entry name" value="TRANSFERRIN"/>
    <property type="match status" value="1"/>
</dbReference>
<keyword evidence="10 14" id="KW-1015">Disulfide bond</keyword>
<evidence type="ECO:0000256" key="9">
    <source>
        <dbReference type="ARBA" id="ARBA00023065"/>
    </source>
</evidence>
<dbReference type="SMART" id="SM00094">
    <property type="entry name" value="TR_FER"/>
    <property type="match status" value="2"/>
</dbReference>
<feature type="disulfide bond" evidence="14">
    <location>
        <begin position="338"/>
        <end position="371"/>
    </location>
</feature>
<feature type="signal peptide" evidence="15">
    <location>
        <begin position="1"/>
        <end position="19"/>
    </location>
</feature>
<evidence type="ECO:0000256" key="8">
    <source>
        <dbReference type="ARBA" id="ARBA00023004"/>
    </source>
</evidence>
<feature type="binding site" evidence="13">
    <location>
        <position position="102"/>
    </location>
    <ligand>
        <name>Fe(3+)</name>
        <dbReference type="ChEBI" id="CHEBI:29034"/>
        <label>1</label>
    </ligand>
</feature>
<dbReference type="PROSITE" id="PS00207">
    <property type="entry name" value="TRANSFERRIN_LIKE_3"/>
    <property type="match status" value="1"/>
</dbReference>
<feature type="disulfide bond" evidence="14">
    <location>
        <begin position="170"/>
        <end position="184"/>
    </location>
</feature>
<comment type="caution">
    <text evidence="17">The sequence shown here is derived from an EMBL/GenBank/DDBJ whole genome shotgun (WGS) entry which is preliminary data.</text>
</comment>
<dbReference type="GO" id="GO:0005615">
    <property type="term" value="C:extracellular space"/>
    <property type="evidence" value="ECO:0007669"/>
    <property type="project" value="InterPro"/>
</dbReference>
<feature type="disulfide bond" evidence="14">
    <location>
        <begin position="233"/>
        <end position="247"/>
    </location>
</feature>
<evidence type="ECO:0000256" key="1">
    <source>
        <dbReference type="ARBA" id="ARBA00004613"/>
    </source>
</evidence>
<feature type="binding site" evidence="12">
    <location>
        <position position="445"/>
    </location>
    <ligand>
        <name>hydrogencarbonate</name>
        <dbReference type="ChEBI" id="CHEBI:17544"/>
        <label>1</label>
    </ligand>
</feature>
<feature type="binding site" evidence="12">
    <location>
        <position position="134"/>
    </location>
    <ligand>
        <name>hydrogencarbonate</name>
        <dbReference type="ChEBI" id="CHEBI:17544"/>
        <label>1</label>
    </ligand>
</feature>
<feature type="binding site" evidence="12">
    <location>
        <position position="127"/>
    </location>
    <ligand>
        <name>hydrogencarbonate</name>
        <dbReference type="ChEBI" id="CHEBI:17544"/>
        <label>1</label>
    </ligand>
</feature>
<comment type="similarity">
    <text evidence="11">Belongs to the transferrin family.</text>
</comment>
<feature type="disulfide bond" evidence="14">
    <location>
        <begin position="560"/>
        <end position="576"/>
    </location>
</feature>
<dbReference type="GO" id="GO:0006826">
    <property type="term" value="P:iron ion transport"/>
    <property type="evidence" value="ECO:0007669"/>
    <property type="project" value="UniProtKB-KW"/>
</dbReference>
<dbReference type="InterPro" id="IPR001156">
    <property type="entry name" value="Transferrin-like_dom"/>
</dbReference>
<dbReference type="GO" id="GO:0005769">
    <property type="term" value="C:early endosome"/>
    <property type="evidence" value="ECO:0007669"/>
    <property type="project" value="TreeGrafter"/>
</dbReference>
<feature type="binding site" evidence="13">
    <location>
        <position position="584"/>
    </location>
    <ligand>
        <name>Fe(3+)</name>
        <dbReference type="ChEBI" id="CHEBI:29034"/>
        <label>1</label>
    </ligand>
</feature>
<comment type="subcellular location">
    <subcellularLocation>
        <location evidence="1 11">Secreted</location>
    </subcellularLocation>
</comment>
<accession>A0AAD7WV57</accession>
<feature type="binding site" evidence="13">
    <location>
        <position position="515"/>
    </location>
    <ligand>
        <name>Fe(3+)</name>
        <dbReference type="ChEBI" id="CHEBI:29034"/>
        <label>2</label>
    </ligand>
</feature>
<evidence type="ECO:0000256" key="13">
    <source>
        <dbReference type="PIRSR" id="PIRSR002549-3"/>
    </source>
</evidence>
<feature type="binding site" evidence="13">
    <location>
        <position position="199"/>
    </location>
    <ligand>
        <name>Fe(3+)</name>
        <dbReference type="ChEBI" id="CHEBI:29034"/>
        <label>1</label>
    </ligand>
</feature>
<keyword evidence="7" id="KW-0677">Repeat</keyword>
<evidence type="ECO:0000256" key="14">
    <source>
        <dbReference type="PIRSR" id="PIRSR002549-4"/>
    </source>
</evidence>
<feature type="binding site" evidence="12">
    <location>
        <position position="451"/>
    </location>
    <ligand>
        <name>hydrogencarbonate</name>
        <dbReference type="ChEBI" id="CHEBI:17544"/>
        <label>1</label>
    </ligand>
</feature>
<dbReference type="GO" id="GO:0055037">
    <property type="term" value="C:recycling endosome"/>
    <property type="evidence" value="ECO:0007669"/>
    <property type="project" value="TreeGrafter"/>
</dbReference>
<comment type="function">
    <text evidence="11">Transferrins are iron binding transport proteins which bind Fe(3+) ion in association with the binding of an anion, usually bicarbonate.</text>
</comment>
<evidence type="ECO:0000256" key="5">
    <source>
        <dbReference type="ARBA" id="ARBA00022525"/>
    </source>
</evidence>
<keyword evidence="5 11" id="KW-0964">Secreted</keyword>
<dbReference type="AlphaFoldDB" id="A0AAD7WV57"/>
<evidence type="ECO:0000313" key="17">
    <source>
        <dbReference type="EMBL" id="KAJ8410696.1"/>
    </source>
</evidence>
<keyword evidence="3 11" id="KW-0813">Transport</keyword>
<keyword evidence="8 11" id="KW-0408">Iron</keyword>
<protein>
    <recommendedName>
        <fullName evidence="11">Serotransferrin</fullName>
    </recommendedName>
</protein>
<feature type="disulfide bond" evidence="14">
    <location>
        <begin position="348"/>
        <end position="362"/>
    </location>
</feature>
<feature type="disulfide bond" evidence="14">
    <location>
        <begin position="26"/>
        <end position="57"/>
    </location>
</feature>
<dbReference type="PRINTS" id="PR00422">
    <property type="entry name" value="TRANSFERRIN"/>
</dbReference>
<feature type="disulfide bond" evidence="14">
    <location>
        <begin position="443"/>
        <end position="521"/>
    </location>
</feature>
<feature type="disulfide bond" evidence="14">
    <location>
        <begin position="477"/>
        <end position="491"/>
    </location>
</feature>
<keyword evidence="4 11" id="KW-0410">Iron transport</keyword>
<dbReference type="PIRSF" id="PIRSF002549">
    <property type="entry name" value="Transferrin"/>
    <property type="match status" value="1"/>
</dbReference>
<evidence type="ECO:0000256" key="6">
    <source>
        <dbReference type="ARBA" id="ARBA00022723"/>
    </source>
</evidence>
<dbReference type="Proteomes" id="UP001221898">
    <property type="component" value="Unassembled WGS sequence"/>
</dbReference>
<keyword evidence="15" id="KW-0732">Signal</keyword>
<feature type="disulfide bond" evidence="14">
    <location>
        <begin position="396"/>
        <end position="673"/>
    </location>
</feature>
<feature type="disulfide bond" evidence="14">
    <location>
        <begin position="125"/>
        <end position="205"/>
    </location>
</feature>
<feature type="binding site" evidence="12">
    <location>
        <position position="449"/>
    </location>
    <ligand>
        <name>hydrogencarbonate</name>
        <dbReference type="ChEBI" id="CHEBI:17544"/>
        <label>1</label>
    </ligand>
</feature>
<comment type="subunit">
    <text evidence="2 11">Monomer.</text>
</comment>
<evidence type="ECO:0000256" key="2">
    <source>
        <dbReference type="ARBA" id="ARBA00011245"/>
    </source>
</evidence>
<feature type="domain" description="Transferrin-like" evidence="16">
    <location>
        <begin position="23"/>
        <end position="329"/>
    </location>
</feature>
<feature type="binding site" evidence="13">
    <location>
        <position position="72"/>
    </location>
    <ligand>
        <name>Fe(3+)</name>
        <dbReference type="ChEBI" id="CHEBI:29034"/>
        <label>1</label>
    </ligand>
</feature>
<organism evidence="17 18">
    <name type="scientific">Aldrovandia affinis</name>
    <dbReference type="NCBI Taxonomy" id="143900"/>
    <lineage>
        <taxon>Eukaryota</taxon>
        <taxon>Metazoa</taxon>
        <taxon>Chordata</taxon>
        <taxon>Craniata</taxon>
        <taxon>Vertebrata</taxon>
        <taxon>Euteleostomi</taxon>
        <taxon>Actinopterygii</taxon>
        <taxon>Neopterygii</taxon>
        <taxon>Teleostei</taxon>
        <taxon>Notacanthiformes</taxon>
        <taxon>Halosauridae</taxon>
        <taxon>Aldrovandia</taxon>
    </lineage>
</organism>
<evidence type="ECO:0000256" key="4">
    <source>
        <dbReference type="ARBA" id="ARBA00022496"/>
    </source>
</evidence>
<evidence type="ECO:0000259" key="16">
    <source>
        <dbReference type="PROSITE" id="PS51408"/>
    </source>
</evidence>
<feature type="disulfide bond" evidence="14">
    <location>
        <begin position="488"/>
        <end position="504"/>
    </location>
</feature>
<keyword evidence="18" id="KW-1185">Reference proteome</keyword>
<dbReference type="EMBL" id="JAINUG010000025">
    <property type="protein sequence ID" value="KAJ8410696.1"/>
    <property type="molecule type" value="Genomic_DNA"/>
</dbReference>
<dbReference type="FunFam" id="3.40.190.10:FF:000095">
    <property type="entry name" value="Lactotransferrin"/>
    <property type="match status" value="2"/>
</dbReference>
<name>A0AAD7WV57_9TELE</name>
<dbReference type="Pfam" id="PF00405">
    <property type="entry name" value="Transferrin"/>
    <property type="match status" value="2"/>
</dbReference>
<evidence type="ECO:0000256" key="3">
    <source>
        <dbReference type="ARBA" id="ARBA00022448"/>
    </source>
</evidence>
<dbReference type="SUPFAM" id="SSF53850">
    <property type="entry name" value="Periplasmic binding protein-like II"/>
    <property type="match status" value="2"/>
</dbReference>
<feature type="disulfide bond" evidence="14">
    <location>
        <begin position="181"/>
        <end position="188"/>
    </location>
</feature>
<dbReference type="GO" id="GO:0005886">
    <property type="term" value="C:plasma membrane"/>
    <property type="evidence" value="ECO:0007669"/>
    <property type="project" value="TreeGrafter"/>
</dbReference>
<keyword evidence="6 11" id="KW-0479">Metal-binding</keyword>
<dbReference type="PROSITE" id="PS00206">
    <property type="entry name" value="TRANSFERRIN_LIKE_2"/>
    <property type="match status" value="2"/>
</dbReference>
<sequence length="682" mass="72551">MNTLWTLLLGCIGLMLAEASVEVRWCTTSATENVKCVALTVKVPEIACVQKDGSEACIQAIKDGDADAITLDGGDIYRAGLSINDLHPIIAEDYGQNADTCYFAVAVAKAGSGFGFNELLGKKSCHTGLGKSAGWNIPIGTLVAQGQIAWDSAGGQTIEDAVANFFSESCAPGAPQGSALCELCSGDCSRSHDEPYYGYDGAFQCLKDGAGEVAFVKHTTVPESERQNYQLLCRNGSRMNVEDYAACHLARVPAHAVVSRKDPDMIDDIWKNLQKAMNTDFPLFSSTGYSSSNLMFKDSAVGLVQLHKSTDSFLYLGAEYMSTIRSLTAATSSAMKWCAVGSAEKQKCDQWKTANSGNEIQCKSGASVDECIRKIMRGDADAMAMDGGEVYSAGGCGLVPAMVEQYEAEKCTTGEGAASYYAVAVVRKGSGLTWSGLTGKKSCHTGFGRTAGWNVPMGIIHSTSGECDFSKVFSQGCAPGSDPDSSFCDLCVGNGTTEGLVHKCQARAAELYFGYSGAFRCLVEGGGDVAFVKHTTVLENTDGQGSWGSSLNSADFELLCPTGPNSVAPISDYLTCSLAKVPAHAVMTRPESRDMVVEFLTQQQVKFGSSGTEDFRMFQSEGGRNLLFKDSTDCLQEVADGTDFRSFLGAEYLASVTSLRLCANSVSELEQACTLHTCQQRA</sequence>
<evidence type="ECO:0000256" key="7">
    <source>
        <dbReference type="ARBA" id="ARBA00022737"/>
    </source>
</evidence>
<evidence type="ECO:0000256" key="15">
    <source>
        <dbReference type="SAM" id="SignalP"/>
    </source>
</evidence>
<feature type="binding site" evidence="12">
    <location>
        <position position="131"/>
    </location>
    <ligand>
        <name>hydrogencarbonate</name>
        <dbReference type="ChEBI" id="CHEBI:17544"/>
        <label>1</label>
    </ligand>
</feature>
<evidence type="ECO:0000256" key="12">
    <source>
        <dbReference type="PIRSR" id="PIRSR002549-2"/>
    </source>
</evidence>
<feature type="chain" id="PRO_5042160555" description="Serotransferrin" evidence="15">
    <location>
        <begin position="20"/>
        <end position="682"/>
    </location>
</feature>
<proteinExistence type="inferred from homology"/>
<dbReference type="GO" id="GO:0046872">
    <property type="term" value="F:metal ion binding"/>
    <property type="evidence" value="ECO:0007669"/>
    <property type="project" value="UniProtKB-KW"/>
</dbReference>